<evidence type="ECO:0000256" key="3">
    <source>
        <dbReference type="ARBA" id="ARBA00023015"/>
    </source>
</evidence>
<keyword evidence="4" id="KW-0238">DNA-binding</keyword>
<dbReference type="PANTHER" id="PTHR46577:SF1">
    <property type="entry name" value="HTH-TYPE TRANSCRIPTIONAL REGULATORY PROTEIN GABR"/>
    <property type="match status" value="1"/>
</dbReference>
<proteinExistence type="inferred from homology"/>
<sequence>MFGLQMDRSSSLSLSAQLTAQLREMILAGRIIGGQQLPPSRELAQELRVARNVVIQSYEQLLAEGYLESRVGAGTFVADLRGYRWPGRFSGGRPAHEAAVPEIARDVIDFNAGQPDLSRFPSMQWAKLLKEVSLETPERAFGFEPPAGEWSLRSAIAGYLFRAKGIVCRPEQILIVPGVAQAGDLLAKLFRPSGRAVALEDPCGYNREVFIHHGLETLPVPVDYHGIRPEELPSHAGVGLIYVVPSHQFPMGGVLPVQRRLQLLEYAAERDAYIVEDDYDSEFRYRGEPIQALRHLAPERVIYLGTFSKIFAPGLRLGFMVMPGALLDEACRLKEQLNLRTPSLTQLAMARFIDSRALDRHVYQMKKVYAAKRKRFIALLSAAFGAGIRICGENAGLHLVVEFQDRSFEVTDMERLLENGVVVDWVEDYAVGKGCHRHQLVLGYGGLGPEQLALGVERIAKTLAH</sequence>
<dbReference type="Gene3D" id="3.40.640.10">
    <property type="entry name" value="Type I PLP-dependent aspartate aminotransferase-like (Major domain)"/>
    <property type="match status" value="1"/>
</dbReference>
<accession>A0A4R1S842</accession>
<dbReference type="AlphaFoldDB" id="A0A4R1S842"/>
<dbReference type="GO" id="GO:0003677">
    <property type="term" value="F:DNA binding"/>
    <property type="evidence" value="ECO:0007669"/>
    <property type="project" value="UniProtKB-KW"/>
</dbReference>
<protein>
    <submittedName>
        <fullName evidence="7">GntR family transcriptional regulator</fullName>
    </submittedName>
</protein>
<organism evidence="7 8">
    <name type="scientific">Hydrogenispora ethanolica</name>
    <dbReference type="NCBI Taxonomy" id="1082276"/>
    <lineage>
        <taxon>Bacteria</taxon>
        <taxon>Bacillati</taxon>
        <taxon>Bacillota</taxon>
        <taxon>Hydrogenispora</taxon>
    </lineage>
</organism>
<dbReference type="Pfam" id="PF00155">
    <property type="entry name" value="Aminotran_1_2"/>
    <property type="match status" value="1"/>
</dbReference>
<dbReference type="GO" id="GO:0030170">
    <property type="term" value="F:pyridoxal phosphate binding"/>
    <property type="evidence" value="ECO:0007669"/>
    <property type="project" value="InterPro"/>
</dbReference>
<dbReference type="InterPro" id="IPR051446">
    <property type="entry name" value="HTH_trans_reg/aminotransferase"/>
</dbReference>
<evidence type="ECO:0000259" key="6">
    <source>
        <dbReference type="PROSITE" id="PS50949"/>
    </source>
</evidence>
<dbReference type="CDD" id="cd07377">
    <property type="entry name" value="WHTH_GntR"/>
    <property type="match status" value="1"/>
</dbReference>
<reference evidence="7 8" key="1">
    <citation type="submission" date="2019-03" db="EMBL/GenBank/DDBJ databases">
        <title>Genomic Encyclopedia of Type Strains, Phase IV (KMG-IV): sequencing the most valuable type-strain genomes for metagenomic binning, comparative biology and taxonomic classification.</title>
        <authorList>
            <person name="Goeker M."/>
        </authorList>
    </citation>
    <scope>NUCLEOTIDE SEQUENCE [LARGE SCALE GENOMIC DNA]</scope>
    <source>
        <strain evidence="7 8">LX-B</strain>
    </source>
</reference>
<keyword evidence="8" id="KW-1185">Reference proteome</keyword>
<evidence type="ECO:0000256" key="5">
    <source>
        <dbReference type="ARBA" id="ARBA00023163"/>
    </source>
</evidence>
<dbReference type="PROSITE" id="PS50949">
    <property type="entry name" value="HTH_GNTR"/>
    <property type="match status" value="1"/>
</dbReference>
<evidence type="ECO:0000256" key="2">
    <source>
        <dbReference type="ARBA" id="ARBA00022898"/>
    </source>
</evidence>
<dbReference type="RefSeq" id="WP_165907782.1">
    <property type="nucleotide sequence ID" value="NZ_SLUN01000003.1"/>
</dbReference>
<dbReference type="InterPro" id="IPR036388">
    <property type="entry name" value="WH-like_DNA-bd_sf"/>
</dbReference>
<comment type="similarity">
    <text evidence="1">In the C-terminal section; belongs to the class-I pyridoxal-phosphate-dependent aminotransferase family.</text>
</comment>
<dbReference type="InterPro" id="IPR015424">
    <property type="entry name" value="PyrdxlP-dep_Trfase"/>
</dbReference>
<dbReference type="InterPro" id="IPR015421">
    <property type="entry name" value="PyrdxlP-dep_Trfase_major"/>
</dbReference>
<dbReference type="PANTHER" id="PTHR46577">
    <property type="entry name" value="HTH-TYPE TRANSCRIPTIONAL REGULATORY PROTEIN GABR"/>
    <property type="match status" value="1"/>
</dbReference>
<dbReference type="SUPFAM" id="SSF53383">
    <property type="entry name" value="PLP-dependent transferases"/>
    <property type="match status" value="1"/>
</dbReference>
<dbReference type="InterPro" id="IPR004839">
    <property type="entry name" value="Aminotransferase_I/II_large"/>
</dbReference>
<keyword evidence="5" id="KW-0804">Transcription</keyword>
<dbReference type="GO" id="GO:0003700">
    <property type="term" value="F:DNA-binding transcription factor activity"/>
    <property type="evidence" value="ECO:0007669"/>
    <property type="project" value="InterPro"/>
</dbReference>
<evidence type="ECO:0000313" key="7">
    <source>
        <dbReference type="EMBL" id="TCL75284.1"/>
    </source>
</evidence>
<dbReference type="SUPFAM" id="SSF46785">
    <property type="entry name" value="Winged helix' DNA-binding domain"/>
    <property type="match status" value="1"/>
</dbReference>
<dbReference type="InterPro" id="IPR000524">
    <property type="entry name" value="Tscrpt_reg_HTH_GntR"/>
</dbReference>
<feature type="domain" description="HTH gntR-type" evidence="6">
    <location>
        <begin position="12"/>
        <end position="80"/>
    </location>
</feature>
<comment type="caution">
    <text evidence="7">The sequence shown here is derived from an EMBL/GenBank/DDBJ whole genome shotgun (WGS) entry which is preliminary data.</text>
</comment>
<evidence type="ECO:0000256" key="1">
    <source>
        <dbReference type="ARBA" id="ARBA00005384"/>
    </source>
</evidence>
<dbReference type="Gene3D" id="1.10.10.10">
    <property type="entry name" value="Winged helix-like DNA-binding domain superfamily/Winged helix DNA-binding domain"/>
    <property type="match status" value="1"/>
</dbReference>
<evidence type="ECO:0000256" key="4">
    <source>
        <dbReference type="ARBA" id="ARBA00023125"/>
    </source>
</evidence>
<keyword evidence="3" id="KW-0805">Transcription regulation</keyword>
<dbReference type="InterPro" id="IPR036390">
    <property type="entry name" value="WH_DNA-bd_sf"/>
</dbReference>
<evidence type="ECO:0000313" key="8">
    <source>
        <dbReference type="Proteomes" id="UP000295008"/>
    </source>
</evidence>
<dbReference type="Pfam" id="PF00392">
    <property type="entry name" value="GntR"/>
    <property type="match status" value="1"/>
</dbReference>
<name>A0A4R1S842_HYDET</name>
<keyword evidence="2" id="KW-0663">Pyridoxal phosphate</keyword>
<dbReference type="EMBL" id="SLUN01000003">
    <property type="protein sequence ID" value="TCL75284.1"/>
    <property type="molecule type" value="Genomic_DNA"/>
</dbReference>
<dbReference type="CDD" id="cd00609">
    <property type="entry name" value="AAT_like"/>
    <property type="match status" value="1"/>
</dbReference>
<dbReference type="PRINTS" id="PR00035">
    <property type="entry name" value="HTHGNTR"/>
</dbReference>
<gene>
    <name evidence="7" type="ORF">EDC14_1003216</name>
</gene>
<dbReference type="SMART" id="SM00345">
    <property type="entry name" value="HTH_GNTR"/>
    <property type="match status" value="1"/>
</dbReference>
<dbReference type="Proteomes" id="UP000295008">
    <property type="component" value="Unassembled WGS sequence"/>
</dbReference>